<evidence type="ECO:0000313" key="2">
    <source>
        <dbReference type="Proteomes" id="UP001231109"/>
    </source>
</evidence>
<sequence length="110" mass="12164">MKTLLSVSQQHLLDALQIKPLALTEAFVRTDKSSEQTGFNAPDLTELFAQDIDFQLAGKRCWVIQVGLLQSELDSEQLITPPLSELLLPAQKKALWLLLGTINDMDEASG</sequence>
<evidence type="ECO:0000313" key="1">
    <source>
        <dbReference type="EMBL" id="MDP5137515.1"/>
    </source>
</evidence>
<dbReference type="Proteomes" id="UP001231109">
    <property type="component" value="Unassembled WGS sequence"/>
</dbReference>
<dbReference type="RefSeq" id="WP_305976846.1">
    <property type="nucleotide sequence ID" value="NZ_JAPJDZ010000053.1"/>
</dbReference>
<name>A0ABT9I2A0_9GAMM</name>
<keyword evidence="2" id="KW-1185">Reference proteome</keyword>
<gene>
    <name evidence="1" type="ORF">ORJ04_16285</name>
</gene>
<dbReference type="EMBL" id="JAPJDZ010000053">
    <property type="protein sequence ID" value="MDP5137515.1"/>
    <property type="molecule type" value="Genomic_DNA"/>
</dbReference>
<protein>
    <submittedName>
        <fullName evidence="1">Uncharacterized protein</fullName>
    </submittedName>
</protein>
<reference evidence="1 2" key="1">
    <citation type="submission" date="2022-11" db="EMBL/GenBank/DDBJ databases">
        <title>Viruses from the air-sea interface of a natural surface slick.</title>
        <authorList>
            <person name="Rahlff J."/>
            <person name="Holmfeldt K."/>
        </authorList>
    </citation>
    <scope>NUCLEOTIDE SEQUENCE [LARGE SCALE GENOMIC DNA]</scope>
    <source>
        <strain evidence="1 2">SMS4</strain>
    </source>
</reference>
<organism evidence="1 2">
    <name type="scientific">Rheinheimera baltica</name>
    <dbReference type="NCBI Taxonomy" id="67576"/>
    <lineage>
        <taxon>Bacteria</taxon>
        <taxon>Pseudomonadati</taxon>
        <taxon>Pseudomonadota</taxon>
        <taxon>Gammaproteobacteria</taxon>
        <taxon>Chromatiales</taxon>
        <taxon>Chromatiaceae</taxon>
        <taxon>Rheinheimera</taxon>
    </lineage>
</organism>
<comment type="caution">
    <text evidence="1">The sequence shown here is derived from an EMBL/GenBank/DDBJ whole genome shotgun (WGS) entry which is preliminary data.</text>
</comment>
<accession>A0ABT9I2A0</accession>
<proteinExistence type="predicted"/>